<evidence type="ECO:0000313" key="2">
    <source>
        <dbReference type="Proteomes" id="UP000054565"/>
    </source>
</evidence>
<sequence length="289" mass="32387">MKLRTKLSRLKGRLWRTGRNVKRCFIYCPRRTNSSSLEDRYQAGEAAQTEPYEALSFGEDNALPVIEPPSGFPSATDRSVETFRRLDHTYTCECRSLLLERLRLVMANSLIPVLEEFSSCCCGQDRFGGAPTDRSLSSGYDTISTRTLSLERHGGIRIELRNGMFGASLAACQNESLSCCEWGSSSSSSYPRPRALSEPLNDRVLVVRLPRGRAVCHRTASGQGECQGRNLSECSNCFTDQWHHRPAESVPAWINDLPDCPIPGITDPSILHRPLRRKRKMSDLCRQGS</sequence>
<name>A0A0J6Y9X6_COCIT</name>
<dbReference type="EMBL" id="DS028094">
    <property type="protein sequence ID" value="KMP03573.1"/>
    <property type="molecule type" value="Genomic_DNA"/>
</dbReference>
<organism evidence="1 2">
    <name type="scientific">Coccidioides immitis RMSCC 2394</name>
    <dbReference type="NCBI Taxonomy" id="404692"/>
    <lineage>
        <taxon>Eukaryota</taxon>
        <taxon>Fungi</taxon>
        <taxon>Dikarya</taxon>
        <taxon>Ascomycota</taxon>
        <taxon>Pezizomycotina</taxon>
        <taxon>Eurotiomycetes</taxon>
        <taxon>Eurotiomycetidae</taxon>
        <taxon>Onygenales</taxon>
        <taxon>Onygenaceae</taxon>
        <taxon>Coccidioides</taxon>
    </lineage>
</organism>
<dbReference type="AlphaFoldDB" id="A0A0J6Y9X6"/>
<dbReference type="OrthoDB" id="4207607at2759"/>
<protein>
    <submittedName>
        <fullName evidence="1">Uncharacterized protein</fullName>
    </submittedName>
</protein>
<dbReference type="Proteomes" id="UP000054565">
    <property type="component" value="Unassembled WGS sequence"/>
</dbReference>
<proteinExistence type="predicted"/>
<reference evidence="2" key="1">
    <citation type="journal article" date="2010" name="Genome Res.">
        <title>Population genomic sequencing of Coccidioides fungi reveals recent hybridization and transposon control.</title>
        <authorList>
            <person name="Neafsey D.E."/>
            <person name="Barker B.M."/>
            <person name="Sharpton T.J."/>
            <person name="Stajich J.E."/>
            <person name="Park D.J."/>
            <person name="Whiston E."/>
            <person name="Hung C.-Y."/>
            <person name="McMahan C."/>
            <person name="White J."/>
            <person name="Sykes S."/>
            <person name="Heiman D."/>
            <person name="Young S."/>
            <person name="Zeng Q."/>
            <person name="Abouelleil A."/>
            <person name="Aftuck L."/>
            <person name="Bessette D."/>
            <person name="Brown A."/>
            <person name="FitzGerald M."/>
            <person name="Lui A."/>
            <person name="Macdonald J.P."/>
            <person name="Priest M."/>
            <person name="Orbach M.J."/>
            <person name="Galgiani J.N."/>
            <person name="Kirkland T.N."/>
            <person name="Cole G.T."/>
            <person name="Birren B.W."/>
            <person name="Henn M.R."/>
            <person name="Taylor J.W."/>
            <person name="Rounsley S.D."/>
        </authorList>
    </citation>
    <scope>NUCLEOTIDE SEQUENCE [LARGE SCALE GENOMIC DNA]</scope>
    <source>
        <strain evidence="2">RMSCC 2394</strain>
    </source>
</reference>
<accession>A0A0J6Y9X6</accession>
<evidence type="ECO:0000313" key="1">
    <source>
        <dbReference type="EMBL" id="KMP03573.1"/>
    </source>
</evidence>
<gene>
    <name evidence="1" type="ORF">CIRG_03265</name>
</gene>